<evidence type="ECO:0000313" key="7">
    <source>
        <dbReference type="Proteomes" id="UP000075787"/>
    </source>
</evidence>
<dbReference type="GO" id="GO:0004112">
    <property type="term" value="F:cyclic-nucleotide phosphodiesterase activity"/>
    <property type="evidence" value="ECO:0007669"/>
    <property type="project" value="InterPro"/>
</dbReference>
<evidence type="ECO:0000256" key="3">
    <source>
        <dbReference type="ARBA" id="ARBA00023004"/>
    </source>
</evidence>
<proteinExistence type="inferred from homology"/>
<dbReference type="RefSeq" id="WP_062766873.1">
    <property type="nucleotide sequence ID" value="NZ_CP121045.1"/>
</dbReference>
<dbReference type="GeneID" id="97244278"/>
<dbReference type="GO" id="GO:0046872">
    <property type="term" value="F:metal ion binding"/>
    <property type="evidence" value="ECO:0007669"/>
    <property type="project" value="UniProtKB-KW"/>
</dbReference>
<dbReference type="Proteomes" id="UP000075787">
    <property type="component" value="Unassembled WGS sequence"/>
</dbReference>
<dbReference type="PANTHER" id="PTHR42988:SF2">
    <property type="entry name" value="CYCLIC NUCLEOTIDE PHOSPHODIESTERASE CBUA0032-RELATED"/>
    <property type="match status" value="1"/>
</dbReference>
<dbReference type="EMBL" id="LPZR01000182">
    <property type="protein sequence ID" value="KYO51127.1"/>
    <property type="molecule type" value="Genomic_DNA"/>
</dbReference>
<dbReference type="Gene3D" id="3.30.750.180">
    <property type="entry name" value="GpdQ, beta-strand dimerisation domain"/>
    <property type="match status" value="1"/>
</dbReference>
<dbReference type="InterPro" id="IPR050884">
    <property type="entry name" value="CNP_phosphodiesterase-III"/>
</dbReference>
<keyword evidence="3" id="KW-0408">Iron</keyword>
<dbReference type="InterPro" id="IPR042283">
    <property type="entry name" value="GpdQ_catalytic"/>
</dbReference>
<comment type="caution">
    <text evidence="6">The sequence shown here is derived from an EMBL/GenBank/DDBJ whole genome shotgun (WGS) entry which is preliminary data.</text>
</comment>
<dbReference type="InterPro" id="IPR026575">
    <property type="entry name" value="GpdQ/CpdA-like"/>
</dbReference>
<keyword evidence="1" id="KW-0479">Metal-binding</keyword>
<accession>A0A162KF47</accession>
<dbReference type="InterPro" id="IPR042281">
    <property type="entry name" value="GpdQ_beta-strand"/>
</dbReference>
<dbReference type="Gene3D" id="3.60.21.40">
    <property type="entry name" value="GpdQ, catalytic alpha/beta sandwich domain"/>
    <property type="match status" value="1"/>
</dbReference>
<dbReference type="Pfam" id="PF00149">
    <property type="entry name" value="Metallophos"/>
    <property type="match status" value="1"/>
</dbReference>
<dbReference type="InterPro" id="IPR004843">
    <property type="entry name" value="Calcineurin-like_PHP"/>
</dbReference>
<dbReference type="InterPro" id="IPR029052">
    <property type="entry name" value="Metallo-depent_PP-like"/>
</dbReference>
<sequence length="273" mass="29099">MLIAQLTDTHLKPGGRPAYGRVDTAGLLTAAVDYVNAFVPEVDAVILSGDLTDTGSAAEYAVLRPLLDRIRAPWYAVPGNHDRADEMRTAFGNVVPYVDAADFAACLIDHLPVRLIGLDSSVAGVPWGMVGGAQLAWLDRVLTAGAGRPTLVFVHHPPFETGIGHMDVQNLKDGAELIAVLRRHPQVLHLACGHVHRAIDTVLDGVAVSIAPNAAHAVTLDLTLGGPSTFTMEPPAIRLFRFTPPRLLVSHLAYPGRFDGPHPFFDATGGLID</sequence>
<dbReference type="PANTHER" id="PTHR42988">
    <property type="entry name" value="PHOSPHOHYDROLASE"/>
    <property type="match status" value="1"/>
</dbReference>
<evidence type="ECO:0000259" key="5">
    <source>
        <dbReference type="Pfam" id="PF00149"/>
    </source>
</evidence>
<gene>
    <name evidence="6" type="ORF">AUP44_10125</name>
</gene>
<keyword evidence="2" id="KW-0378">Hydrolase</keyword>
<protein>
    <submittedName>
        <fullName evidence="6">Serine/threonine protein phosphatase</fullName>
    </submittedName>
</protein>
<organism evidence="6 7">
    <name type="scientific">Tistrella mobilis</name>
    <dbReference type="NCBI Taxonomy" id="171437"/>
    <lineage>
        <taxon>Bacteria</taxon>
        <taxon>Pseudomonadati</taxon>
        <taxon>Pseudomonadota</taxon>
        <taxon>Alphaproteobacteria</taxon>
        <taxon>Geminicoccales</taxon>
        <taxon>Geminicoccaceae</taxon>
        <taxon>Tistrella</taxon>
    </lineage>
</organism>
<comment type="similarity">
    <text evidence="4">Belongs to the cyclic nucleotide phosphodiesterase class-III family.</text>
</comment>
<dbReference type="CDD" id="cd07402">
    <property type="entry name" value="MPP_GpdQ"/>
    <property type="match status" value="1"/>
</dbReference>
<reference evidence="6 7" key="1">
    <citation type="submission" date="2015-12" db="EMBL/GenBank/DDBJ databases">
        <title>Genome sequence of Tistrella mobilis MCCC 1A02139.</title>
        <authorList>
            <person name="Lu L."/>
            <person name="Lai Q."/>
            <person name="Shao Z."/>
            <person name="Qian P."/>
        </authorList>
    </citation>
    <scope>NUCLEOTIDE SEQUENCE [LARGE SCALE GENOMIC DNA]</scope>
    <source>
        <strain evidence="6 7">MCCC 1A02139</strain>
    </source>
</reference>
<dbReference type="AlphaFoldDB" id="A0A162KF47"/>
<dbReference type="SUPFAM" id="SSF56300">
    <property type="entry name" value="Metallo-dependent phosphatases"/>
    <property type="match status" value="1"/>
</dbReference>
<evidence type="ECO:0000256" key="1">
    <source>
        <dbReference type="ARBA" id="ARBA00022723"/>
    </source>
</evidence>
<evidence type="ECO:0000256" key="4">
    <source>
        <dbReference type="ARBA" id="ARBA00025742"/>
    </source>
</evidence>
<name>A0A162KF47_9PROT</name>
<evidence type="ECO:0000313" key="6">
    <source>
        <dbReference type="EMBL" id="KYO51127.1"/>
    </source>
</evidence>
<feature type="domain" description="Calcineurin-like phosphoesterase" evidence="5">
    <location>
        <begin position="1"/>
        <end position="197"/>
    </location>
</feature>
<dbReference type="OrthoDB" id="651281at2"/>
<evidence type="ECO:0000256" key="2">
    <source>
        <dbReference type="ARBA" id="ARBA00022801"/>
    </source>
</evidence>